<dbReference type="SMART" id="SM00385">
    <property type="entry name" value="CYCLIN"/>
    <property type="match status" value="1"/>
</dbReference>
<dbReference type="InterPro" id="IPR006671">
    <property type="entry name" value="Cyclin_N"/>
</dbReference>
<dbReference type="InterPro" id="IPR036915">
    <property type="entry name" value="Cyclin-like_sf"/>
</dbReference>
<proteinExistence type="inferred from homology"/>
<protein>
    <submittedName>
        <fullName evidence="3">Cyclin family protein</fullName>
    </submittedName>
</protein>
<gene>
    <name evidence="3" type="ORF">QTG54_007539</name>
</gene>
<dbReference type="PANTHER" id="PTHR10177">
    <property type="entry name" value="CYCLINS"/>
    <property type="match status" value="1"/>
</dbReference>
<dbReference type="InterPro" id="IPR039361">
    <property type="entry name" value="Cyclin"/>
</dbReference>
<feature type="domain" description="Cyclin-like" evidence="2">
    <location>
        <begin position="65"/>
        <end position="157"/>
    </location>
</feature>
<evidence type="ECO:0000256" key="1">
    <source>
        <dbReference type="RuleBase" id="RU000383"/>
    </source>
</evidence>
<dbReference type="Gene3D" id="1.10.472.10">
    <property type="entry name" value="Cyclin-like"/>
    <property type="match status" value="2"/>
</dbReference>
<evidence type="ECO:0000313" key="4">
    <source>
        <dbReference type="Proteomes" id="UP001224775"/>
    </source>
</evidence>
<dbReference type="Pfam" id="PF00134">
    <property type="entry name" value="Cyclin_N"/>
    <property type="match status" value="1"/>
</dbReference>
<evidence type="ECO:0000313" key="3">
    <source>
        <dbReference type="EMBL" id="KAK1741966.1"/>
    </source>
</evidence>
<keyword evidence="4" id="KW-1185">Reference proteome</keyword>
<accession>A0AAD8Y8W3</accession>
<dbReference type="FunFam" id="1.10.472.10:FF:000093">
    <property type="entry name" value="Predicted protein"/>
    <property type="match status" value="1"/>
</dbReference>
<keyword evidence="1" id="KW-0195">Cyclin</keyword>
<dbReference type="Proteomes" id="UP001224775">
    <property type="component" value="Unassembled WGS sequence"/>
</dbReference>
<name>A0AAD8Y8W3_9STRA</name>
<comment type="similarity">
    <text evidence="1">Belongs to the cyclin family.</text>
</comment>
<dbReference type="AlphaFoldDB" id="A0AAD8Y8W3"/>
<dbReference type="InterPro" id="IPR013763">
    <property type="entry name" value="Cyclin-like_dom"/>
</dbReference>
<dbReference type="SUPFAM" id="SSF47954">
    <property type="entry name" value="Cyclin-like"/>
    <property type="match status" value="1"/>
</dbReference>
<organism evidence="3 4">
    <name type="scientific">Skeletonema marinoi</name>
    <dbReference type="NCBI Taxonomy" id="267567"/>
    <lineage>
        <taxon>Eukaryota</taxon>
        <taxon>Sar</taxon>
        <taxon>Stramenopiles</taxon>
        <taxon>Ochrophyta</taxon>
        <taxon>Bacillariophyta</taxon>
        <taxon>Coscinodiscophyceae</taxon>
        <taxon>Thalassiosirophycidae</taxon>
        <taxon>Thalassiosirales</taxon>
        <taxon>Skeletonemataceae</taxon>
        <taxon>Skeletonema</taxon>
        <taxon>Skeletonema marinoi-dohrnii complex</taxon>
    </lineage>
</organism>
<dbReference type="EMBL" id="JATAAI010000012">
    <property type="protein sequence ID" value="KAK1741966.1"/>
    <property type="molecule type" value="Genomic_DNA"/>
</dbReference>
<evidence type="ECO:0000259" key="2">
    <source>
        <dbReference type="SMART" id="SM00385"/>
    </source>
</evidence>
<reference evidence="3" key="1">
    <citation type="submission" date="2023-06" db="EMBL/GenBank/DDBJ databases">
        <title>Survivors Of The Sea: Transcriptome response of Skeletonema marinoi to long-term dormancy.</title>
        <authorList>
            <person name="Pinder M.I.M."/>
            <person name="Kourtchenko O."/>
            <person name="Robertson E.K."/>
            <person name="Larsson T."/>
            <person name="Maumus F."/>
            <person name="Osuna-Cruz C.M."/>
            <person name="Vancaester E."/>
            <person name="Stenow R."/>
            <person name="Vandepoele K."/>
            <person name="Ploug H."/>
            <person name="Bruchert V."/>
            <person name="Godhe A."/>
            <person name="Topel M."/>
        </authorList>
    </citation>
    <scope>NUCLEOTIDE SEQUENCE</scope>
    <source>
        <strain evidence="3">R05AC</strain>
    </source>
</reference>
<sequence length="200" mass="22250">MTKPDSDDLFSIFRLSTSDLVDQTLVLLKQEENPHYKCRDYLRNGSSSSSSRSRVSAEARAKVARWLADIVDYFSLQRQTVAMAMSYVDIFLSLRNVRAASEARRSVTKFQLLALVCLSIATKSLEVAHLDVETLVTASQGCYCADDIREMEIVVLNALQWRLCAPTSLPIAHRAIALLTKVVPRLANGANKHNSITSCL</sequence>
<comment type="caution">
    <text evidence="3">The sequence shown here is derived from an EMBL/GenBank/DDBJ whole genome shotgun (WGS) entry which is preliminary data.</text>
</comment>